<gene>
    <name evidence="12" type="ORF">HCN08_02835</name>
</gene>
<name>A0ABX0ZF75_9ACTN</name>
<evidence type="ECO:0000256" key="7">
    <source>
        <dbReference type="ARBA" id="ARBA00022679"/>
    </source>
</evidence>
<dbReference type="InterPro" id="IPR029063">
    <property type="entry name" value="SAM-dependent_MTases_sf"/>
</dbReference>
<organism evidence="12 13">
    <name type="scientific">Actinacidiphila epipremni</name>
    <dbReference type="NCBI Taxonomy" id="2053013"/>
    <lineage>
        <taxon>Bacteria</taxon>
        <taxon>Bacillati</taxon>
        <taxon>Actinomycetota</taxon>
        <taxon>Actinomycetes</taxon>
        <taxon>Kitasatosporales</taxon>
        <taxon>Streptomycetaceae</taxon>
        <taxon>Actinacidiphila</taxon>
    </lineage>
</organism>
<keyword evidence="6 12" id="KW-0489">Methyltransferase</keyword>
<sequence>MSTGGPRGELTRLLREGGALAAEWVEVFEAVPRGAFLPDVIWPYDMGSGASRVVDRRVDGDAWERAAYADVPVTTQWDDGAHEGPGPGHVPTSSASMPSVVAGMLRDLDVRPGMRVLEVGTGTGWNAGLLAARLGGSGGVVTVEVDEAVAVRARAALVRAGLRAEVVCGDGRDGWAAGAPYDRLIATAGVRALPAAWLEQTRPGGVVLAPWGTHYGNGDALVRLTVRGDGTASGPFLRPVEFMKLRAQRLDWGRFRAHVGPYPGDADTSETAVSLTELGEGRRRMGGTAFVLGLLVPDCAHVLNTAGAGATLWFFDMRPGSRAWASAEFRPGATRALVRQSGTRRLWDEVTRALSWWQAQGTPPVSRFGLTADATGARQVWLDDDAHPVPAPGA</sequence>
<proteinExistence type="inferred from homology"/>
<evidence type="ECO:0000256" key="8">
    <source>
        <dbReference type="ARBA" id="ARBA00022691"/>
    </source>
</evidence>
<dbReference type="GO" id="GO:0032259">
    <property type="term" value="P:methylation"/>
    <property type="evidence" value="ECO:0007669"/>
    <property type="project" value="UniProtKB-KW"/>
</dbReference>
<comment type="caution">
    <text evidence="12">The sequence shown here is derived from an EMBL/GenBank/DDBJ whole genome shotgun (WGS) entry which is preliminary data.</text>
</comment>
<dbReference type="Gene3D" id="3.40.50.150">
    <property type="entry name" value="Vaccinia Virus protein VP39"/>
    <property type="match status" value="1"/>
</dbReference>
<dbReference type="Proteomes" id="UP000734511">
    <property type="component" value="Unassembled WGS sequence"/>
</dbReference>
<keyword evidence="8" id="KW-0949">S-adenosyl-L-methionine</keyword>
<comment type="subcellular location">
    <subcellularLocation>
        <location evidence="1">Cytoplasm</location>
    </subcellularLocation>
</comment>
<reference evidence="12 13" key="1">
    <citation type="submission" date="2020-03" db="EMBL/GenBank/DDBJ databases">
        <title>WGS of actinomycetes isolated from Thailand.</title>
        <authorList>
            <person name="Thawai C."/>
        </authorList>
    </citation>
    <scope>NUCLEOTIDE SEQUENCE [LARGE SCALE GENOMIC DNA]</scope>
    <source>
        <strain evidence="12 13">PRB2-1</strain>
    </source>
</reference>
<dbReference type="InterPro" id="IPR000682">
    <property type="entry name" value="PCMT"/>
</dbReference>
<evidence type="ECO:0000313" key="12">
    <source>
        <dbReference type="EMBL" id="NJP42355.1"/>
    </source>
</evidence>
<evidence type="ECO:0000313" key="13">
    <source>
        <dbReference type="Proteomes" id="UP000734511"/>
    </source>
</evidence>
<dbReference type="EMBL" id="JAATEJ010000001">
    <property type="protein sequence ID" value="NJP42355.1"/>
    <property type="molecule type" value="Genomic_DNA"/>
</dbReference>
<comment type="similarity">
    <text evidence="2">Belongs to the methyltransferase superfamily. L-isoaspartyl/D-aspartyl protein methyltransferase family.</text>
</comment>
<evidence type="ECO:0000256" key="4">
    <source>
        <dbReference type="ARBA" id="ARBA00013346"/>
    </source>
</evidence>
<evidence type="ECO:0000256" key="11">
    <source>
        <dbReference type="ARBA" id="ARBA00031350"/>
    </source>
</evidence>
<evidence type="ECO:0000256" key="1">
    <source>
        <dbReference type="ARBA" id="ARBA00004496"/>
    </source>
</evidence>
<evidence type="ECO:0000256" key="10">
    <source>
        <dbReference type="ARBA" id="ARBA00031323"/>
    </source>
</evidence>
<dbReference type="PANTHER" id="PTHR11579">
    <property type="entry name" value="PROTEIN-L-ISOASPARTATE O-METHYLTRANSFERASE"/>
    <property type="match status" value="1"/>
</dbReference>
<dbReference type="PANTHER" id="PTHR11579:SF0">
    <property type="entry name" value="PROTEIN-L-ISOASPARTATE(D-ASPARTATE) O-METHYLTRANSFERASE"/>
    <property type="match status" value="1"/>
</dbReference>
<keyword evidence="5" id="KW-0963">Cytoplasm</keyword>
<keyword evidence="13" id="KW-1185">Reference proteome</keyword>
<dbReference type="CDD" id="cd02440">
    <property type="entry name" value="AdoMet_MTases"/>
    <property type="match status" value="1"/>
</dbReference>
<evidence type="ECO:0000256" key="9">
    <source>
        <dbReference type="ARBA" id="ARBA00030757"/>
    </source>
</evidence>
<dbReference type="EC" id="2.1.1.77" evidence="3"/>
<evidence type="ECO:0000256" key="6">
    <source>
        <dbReference type="ARBA" id="ARBA00022603"/>
    </source>
</evidence>
<evidence type="ECO:0000256" key="5">
    <source>
        <dbReference type="ARBA" id="ARBA00022490"/>
    </source>
</evidence>
<keyword evidence="7" id="KW-0808">Transferase</keyword>
<protein>
    <recommendedName>
        <fullName evidence="4">Protein-L-isoaspartate O-methyltransferase</fullName>
        <ecNumber evidence="3">2.1.1.77</ecNumber>
    </recommendedName>
    <alternativeName>
        <fullName evidence="11">L-isoaspartyl protein carboxyl methyltransferase</fullName>
    </alternativeName>
    <alternativeName>
        <fullName evidence="9">Protein L-isoaspartyl methyltransferase</fullName>
    </alternativeName>
    <alternativeName>
        <fullName evidence="10">Protein-beta-aspartate methyltransferase</fullName>
    </alternativeName>
</protein>
<dbReference type="Pfam" id="PF01135">
    <property type="entry name" value="PCMT"/>
    <property type="match status" value="1"/>
</dbReference>
<accession>A0ABX0ZF75</accession>
<dbReference type="SUPFAM" id="SSF53335">
    <property type="entry name" value="S-adenosyl-L-methionine-dependent methyltransferases"/>
    <property type="match status" value="1"/>
</dbReference>
<evidence type="ECO:0000256" key="2">
    <source>
        <dbReference type="ARBA" id="ARBA00005369"/>
    </source>
</evidence>
<dbReference type="GO" id="GO:0008168">
    <property type="term" value="F:methyltransferase activity"/>
    <property type="evidence" value="ECO:0007669"/>
    <property type="project" value="UniProtKB-KW"/>
</dbReference>
<evidence type="ECO:0000256" key="3">
    <source>
        <dbReference type="ARBA" id="ARBA00011890"/>
    </source>
</evidence>